<dbReference type="InterPro" id="IPR019734">
    <property type="entry name" value="TPR_rpt"/>
</dbReference>
<dbReference type="PROSITE" id="PS50005">
    <property type="entry name" value="TPR"/>
    <property type="match status" value="2"/>
</dbReference>
<evidence type="ECO:0000313" key="1">
    <source>
        <dbReference type="EMBL" id="GAH91297.1"/>
    </source>
</evidence>
<feature type="non-terminal residue" evidence="1">
    <location>
        <position position="521"/>
    </location>
</feature>
<name>X1JBD4_9ZZZZ</name>
<accession>X1JBD4</accession>
<dbReference type="Pfam" id="PF13424">
    <property type="entry name" value="TPR_12"/>
    <property type="match status" value="1"/>
</dbReference>
<gene>
    <name evidence="1" type="ORF">S06H3_03268</name>
</gene>
<dbReference type="AlphaFoldDB" id="X1JBD4"/>
<dbReference type="EMBL" id="BARV01001045">
    <property type="protein sequence ID" value="GAH91297.1"/>
    <property type="molecule type" value="Genomic_DNA"/>
</dbReference>
<dbReference type="SUPFAM" id="SSF48452">
    <property type="entry name" value="TPR-like"/>
    <property type="match status" value="2"/>
</dbReference>
<comment type="caution">
    <text evidence="1">The sequence shown here is derived from an EMBL/GenBank/DDBJ whole genome shotgun (WGS) entry which is preliminary data.</text>
</comment>
<dbReference type="PANTHER" id="PTHR10098">
    <property type="entry name" value="RAPSYN-RELATED"/>
    <property type="match status" value="1"/>
</dbReference>
<evidence type="ECO:0008006" key="2">
    <source>
        <dbReference type="Google" id="ProtNLM"/>
    </source>
</evidence>
<organism evidence="1">
    <name type="scientific">marine sediment metagenome</name>
    <dbReference type="NCBI Taxonomy" id="412755"/>
    <lineage>
        <taxon>unclassified sequences</taxon>
        <taxon>metagenomes</taxon>
        <taxon>ecological metagenomes</taxon>
    </lineage>
</organism>
<dbReference type="Gene3D" id="1.25.40.10">
    <property type="entry name" value="Tetratricopeptide repeat domain"/>
    <property type="match status" value="2"/>
</dbReference>
<reference evidence="1" key="1">
    <citation type="journal article" date="2014" name="Front. Microbiol.">
        <title>High frequency of phylogenetically diverse reductive dehalogenase-homologous genes in deep subseafloor sedimentary metagenomes.</title>
        <authorList>
            <person name="Kawai M."/>
            <person name="Futagami T."/>
            <person name="Toyoda A."/>
            <person name="Takaki Y."/>
            <person name="Nishi S."/>
            <person name="Hori S."/>
            <person name="Arai W."/>
            <person name="Tsubouchi T."/>
            <person name="Morono Y."/>
            <person name="Uchiyama I."/>
            <person name="Ito T."/>
            <person name="Fujiyama A."/>
            <person name="Inagaki F."/>
            <person name="Takami H."/>
        </authorList>
    </citation>
    <scope>NUCLEOTIDE SEQUENCE</scope>
    <source>
        <strain evidence="1">Expedition CK06-06</strain>
    </source>
</reference>
<proteinExistence type="predicted"/>
<dbReference type="InterPro" id="IPR011990">
    <property type="entry name" value="TPR-like_helical_dom_sf"/>
</dbReference>
<sequence>MSLGLKSEINIAIERLKNSGLIREEVRNKKRVVIISNQILIQIIEKFLDKKEERQLLEKLIRAIETTLAEDKNYLPILAQLNNRIGRKEKAYNYFQKSADNAESIYDYDSALKYNEMVLKYEKDIYPEAYLKTLVKIAHINHITGNNTVAIEYYKKVKISKTKDLLYQVFSGMGRCYSTMEEHTFAVEYLKKAIKLTKQKETNKYIKLTNGLGYSLIYLNKFEEAENIFNESLLLAKRTNNVEMVADTYYYQAVYEWFKNDFNKCIVKAKQNLKFTQKHKLLKEFAYTANLLSSSYQQKGDISQAQKYLDEAISRFKEMKLSNALVNALNNQVCLNILQSNLLKAKESCNNALTQAQQTGNRKVQCVSFINLACIVEDFGRFDEALNLYKKALKIDPEESNPNNAIAMILYKKGEIDKAKSLVQEKLTTKEEIRYFFTLAMIYSVQGKTAQAEKALNKGLELINTRNPDILIKIESFLRTVQFYYENSNFKSSLNFAKKIIELTNPLSKEYNFACALIKIN</sequence>
<dbReference type="SMART" id="SM00028">
    <property type="entry name" value="TPR"/>
    <property type="match status" value="7"/>
</dbReference>
<dbReference type="PANTHER" id="PTHR10098:SF108">
    <property type="entry name" value="TETRATRICOPEPTIDE REPEAT PROTEIN 28"/>
    <property type="match status" value="1"/>
</dbReference>
<dbReference type="PROSITE" id="PS50293">
    <property type="entry name" value="TPR_REGION"/>
    <property type="match status" value="1"/>
</dbReference>
<dbReference type="Pfam" id="PF13181">
    <property type="entry name" value="TPR_8"/>
    <property type="match status" value="3"/>
</dbReference>
<protein>
    <recommendedName>
        <fullName evidence="2">MalT-like TPR region domain-containing protein</fullName>
    </recommendedName>
</protein>